<dbReference type="FunCoup" id="Q3V5H8">
    <property type="interactions" value="80"/>
</dbReference>
<evidence type="ECO:0000313" key="4">
    <source>
        <dbReference type="Proteomes" id="UP000001940"/>
    </source>
</evidence>
<gene>
    <name evidence="3" type="ORF">CELE_K02E7.1</name>
    <name evidence="3 5" type="ORF">K02E7.1</name>
</gene>
<dbReference type="WormBase" id="K02E7.1">
    <property type="protein sequence ID" value="CE39105"/>
    <property type="gene ID" value="WBGene00019306"/>
</dbReference>
<feature type="chain" id="PRO_5004230498" evidence="1">
    <location>
        <begin position="17"/>
        <end position="144"/>
    </location>
</feature>
<dbReference type="PANTHER" id="PTHR21629">
    <property type="entry name" value="C6 DOMAIN-CONTAINING PROTEIN"/>
    <property type="match status" value="1"/>
</dbReference>
<dbReference type="RefSeq" id="NP_001033337.1">
    <property type="nucleotide sequence ID" value="NM_001038248.1"/>
</dbReference>
<dbReference type="Pfam" id="PF01681">
    <property type="entry name" value="C6"/>
    <property type="match status" value="1"/>
</dbReference>
<evidence type="ECO:0000259" key="2">
    <source>
        <dbReference type="SMART" id="SM01048"/>
    </source>
</evidence>
<dbReference type="InterPro" id="IPR002601">
    <property type="entry name" value="C6_domain"/>
</dbReference>
<dbReference type="OrthoDB" id="5857129at2759"/>
<dbReference type="UCSC" id="K02E7.1a">
    <property type="organism name" value="c. elegans"/>
</dbReference>
<dbReference type="PaxDb" id="6239-K02E7.1b"/>
<dbReference type="KEGG" id="cel:CELE_K02E7.1"/>
<dbReference type="PhylomeDB" id="Q3V5H8"/>
<dbReference type="PANTHER" id="PTHR21629:SF10">
    <property type="entry name" value="C6 DOMAIN-CONTAINING PROTEIN"/>
    <property type="match status" value="1"/>
</dbReference>
<dbReference type="eggNOG" id="ENOG502THZJ">
    <property type="taxonomic scope" value="Eukaryota"/>
</dbReference>
<dbReference type="CTD" id="186885"/>
<proteinExistence type="predicted"/>
<name>Q3V5H8_CAEEL</name>
<dbReference type="EMBL" id="BX284602">
    <property type="protein sequence ID" value="CCD63497.1"/>
    <property type="molecule type" value="Genomic_DNA"/>
</dbReference>
<dbReference type="Bgee" id="WBGene00019306">
    <property type="expression patterns" value="Expressed in anatomical system and 3 other cell types or tissues"/>
</dbReference>
<dbReference type="AGR" id="WB:WBGene00019306"/>
<reference evidence="3 4" key="1">
    <citation type="journal article" date="1998" name="Science">
        <title>Genome sequence of the nematode C. elegans: a platform for investigating biology.</title>
        <authorList>
            <consortium name="The C. elegans sequencing consortium"/>
            <person name="Sulson J.E."/>
            <person name="Waterston R."/>
        </authorList>
    </citation>
    <scope>NUCLEOTIDE SEQUENCE [LARGE SCALE GENOMIC DNA]</scope>
    <source>
        <strain evidence="3 4">Bristol N2</strain>
    </source>
</reference>
<accession>Q3V5H8</accession>
<dbReference type="Proteomes" id="UP000001940">
    <property type="component" value="Chromosome II"/>
</dbReference>
<evidence type="ECO:0000256" key="1">
    <source>
        <dbReference type="SAM" id="SignalP"/>
    </source>
</evidence>
<keyword evidence="1" id="KW-0732">Signal</keyword>
<evidence type="ECO:0000313" key="3">
    <source>
        <dbReference type="EMBL" id="CCD63497.1"/>
    </source>
</evidence>
<dbReference type="AlphaFoldDB" id="Q3V5H8"/>
<dbReference type="SMART" id="SM01048">
    <property type="entry name" value="C6"/>
    <property type="match status" value="1"/>
</dbReference>
<feature type="signal peptide" evidence="1">
    <location>
        <begin position="1"/>
        <end position="16"/>
    </location>
</feature>
<protein>
    <submittedName>
        <fullName evidence="3">C6 domain-containing protein</fullName>
    </submittedName>
</protein>
<feature type="domain" description="C6" evidence="2">
    <location>
        <begin position="41"/>
        <end position="140"/>
    </location>
</feature>
<dbReference type="InParanoid" id="Q3V5H8"/>
<sequence length="144" mass="15013">MRHLILSLTIFSTCIAIVNSCAATSGTTSPVTVAPVTPTGCNSCTADLIGIKTGADGDFPPTSVIGTVNGCRTITYTCQRTPPVATDVVQITYYSDSRTDPASIENGVGVVQALSTASAVIDCVDGHWEKDTIEINDIECQIIT</sequence>
<dbReference type="GeneID" id="186885"/>
<dbReference type="HOGENOM" id="CLU_138748_0_0_1"/>
<organism evidence="3 4">
    <name type="scientific">Caenorhabditis elegans</name>
    <dbReference type="NCBI Taxonomy" id="6239"/>
    <lineage>
        <taxon>Eukaryota</taxon>
        <taxon>Metazoa</taxon>
        <taxon>Ecdysozoa</taxon>
        <taxon>Nematoda</taxon>
        <taxon>Chromadorea</taxon>
        <taxon>Rhabditida</taxon>
        <taxon>Rhabditina</taxon>
        <taxon>Rhabditomorpha</taxon>
        <taxon>Rhabditoidea</taxon>
        <taxon>Rhabditidae</taxon>
        <taxon>Peloderinae</taxon>
        <taxon>Caenorhabditis</taxon>
    </lineage>
</organism>
<keyword evidence="4" id="KW-1185">Reference proteome</keyword>
<evidence type="ECO:0000313" key="5">
    <source>
        <dbReference type="WormBase" id="K02E7.1"/>
    </source>
</evidence>